<evidence type="ECO:0000256" key="3">
    <source>
        <dbReference type="ARBA" id="ARBA00022741"/>
    </source>
</evidence>
<dbReference type="Gene3D" id="2.40.50.140">
    <property type="entry name" value="Nucleic acid-binding proteins"/>
    <property type="match status" value="1"/>
</dbReference>
<evidence type="ECO:0000259" key="6">
    <source>
        <dbReference type="PROSITE" id="PS50893"/>
    </source>
</evidence>
<dbReference type="EMBL" id="DRTB01000060">
    <property type="protein sequence ID" value="HHE04607.1"/>
    <property type="molecule type" value="Genomic_DNA"/>
</dbReference>
<evidence type="ECO:0000256" key="2">
    <source>
        <dbReference type="ARBA" id="ARBA00022475"/>
    </source>
</evidence>
<dbReference type="InterPro" id="IPR008995">
    <property type="entry name" value="Mo/tungstate-bd_C_term_dom"/>
</dbReference>
<evidence type="ECO:0000256" key="5">
    <source>
        <dbReference type="ARBA" id="ARBA00023136"/>
    </source>
</evidence>
<dbReference type="GO" id="GO:0005524">
    <property type="term" value="F:ATP binding"/>
    <property type="evidence" value="ECO:0007669"/>
    <property type="project" value="UniProtKB-KW"/>
</dbReference>
<evidence type="ECO:0000256" key="4">
    <source>
        <dbReference type="ARBA" id="ARBA00022840"/>
    </source>
</evidence>
<keyword evidence="3" id="KW-0547">Nucleotide-binding</keyword>
<dbReference type="InterPro" id="IPR015853">
    <property type="entry name" value="ABC_transpr_FbpC"/>
</dbReference>
<dbReference type="InterPro" id="IPR047641">
    <property type="entry name" value="ABC_transpr_MalK/UgpC-like"/>
</dbReference>
<evidence type="ECO:0000313" key="7">
    <source>
        <dbReference type="EMBL" id="HHE04607.1"/>
    </source>
</evidence>
<organism evidence="7">
    <name type="scientific">candidate division WOR-3 bacterium</name>
    <dbReference type="NCBI Taxonomy" id="2052148"/>
    <lineage>
        <taxon>Bacteria</taxon>
        <taxon>Bacteria division WOR-3</taxon>
    </lineage>
</organism>
<keyword evidence="4 7" id="KW-0067">ATP-binding</keyword>
<dbReference type="InterPro" id="IPR003439">
    <property type="entry name" value="ABC_transporter-like_ATP-bd"/>
</dbReference>
<name>A0A7C5H5J9_UNCW3</name>
<dbReference type="PROSITE" id="PS50893">
    <property type="entry name" value="ABC_TRANSPORTER_2"/>
    <property type="match status" value="1"/>
</dbReference>
<dbReference type="SUPFAM" id="SSF52540">
    <property type="entry name" value="P-loop containing nucleoside triphosphate hydrolases"/>
    <property type="match status" value="1"/>
</dbReference>
<dbReference type="InterPro" id="IPR040582">
    <property type="entry name" value="OB_MalK-like"/>
</dbReference>
<evidence type="ECO:0000256" key="1">
    <source>
        <dbReference type="ARBA" id="ARBA00022448"/>
    </source>
</evidence>
<comment type="caution">
    <text evidence="7">The sequence shown here is derived from an EMBL/GenBank/DDBJ whole genome shotgun (WGS) entry which is preliminary data.</text>
</comment>
<dbReference type="PANTHER" id="PTHR43875">
    <property type="entry name" value="MALTODEXTRIN IMPORT ATP-BINDING PROTEIN MSMX"/>
    <property type="match status" value="1"/>
</dbReference>
<dbReference type="Gene3D" id="2.40.50.100">
    <property type="match status" value="1"/>
</dbReference>
<reference evidence="7" key="1">
    <citation type="journal article" date="2020" name="mSystems">
        <title>Genome- and Community-Level Interaction Insights into Carbon Utilization and Element Cycling Functions of Hydrothermarchaeota in Hydrothermal Sediment.</title>
        <authorList>
            <person name="Zhou Z."/>
            <person name="Liu Y."/>
            <person name="Xu W."/>
            <person name="Pan J."/>
            <person name="Luo Z.H."/>
            <person name="Li M."/>
        </authorList>
    </citation>
    <scope>NUCLEOTIDE SEQUENCE [LARGE SCALE GENOMIC DNA]</scope>
    <source>
        <strain evidence="7">HyVt-74</strain>
    </source>
</reference>
<keyword evidence="5" id="KW-0472">Membrane</keyword>
<dbReference type="Proteomes" id="UP000886110">
    <property type="component" value="Unassembled WGS sequence"/>
</dbReference>
<keyword evidence="1" id="KW-0813">Transport</keyword>
<dbReference type="SMART" id="SM00382">
    <property type="entry name" value="AAA"/>
    <property type="match status" value="1"/>
</dbReference>
<dbReference type="AlphaFoldDB" id="A0A7C5H5J9"/>
<dbReference type="Pfam" id="PF00005">
    <property type="entry name" value="ABC_tran"/>
    <property type="match status" value="1"/>
</dbReference>
<dbReference type="GO" id="GO:0016887">
    <property type="term" value="F:ATP hydrolysis activity"/>
    <property type="evidence" value="ECO:0007669"/>
    <property type="project" value="InterPro"/>
</dbReference>
<dbReference type="Pfam" id="PF17912">
    <property type="entry name" value="OB_MalK"/>
    <property type="match status" value="1"/>
</dbReference>
<keyword evidence="2" id="KW-1003">Cell membrane</keyword>
<dbReference type="InterPro" id="IPR012340">
    <property type="entry name" value="NA-bd_OB-fold"/>
</dbReference>
<accession>A0A7C5H5J9</accession>
<dbReference type="PANTHER" id="PTHR43875:SF14">
    <property type="entry name" value="ABC TRANSPORTER ATP-BINDING PROTEIN"/>
    <property type="match status" value="1"/>
</dbReference>
<sequence length="357" mass="40735">MAKIELKNITYSYNGKINAVENINLAFSKEGRYSLLGPSGCGKTTLLKIIVGLLHPQGKVFFDGQDMTDTSVEDRDIAMLFQFPVVYPMSVFENLMFPLQRKEISRKEKEKKVLKIAELLEVKSMLNEQANKLSLADTQTVALGRALIKGAGVLLLDEPLSNVEPEKRLALRLKIKRIQEEEKKLYIYVTHDQSEALTLSDEVAVMKDGKVVQFDHKKKIYDEPADLFVGYFIGSPGMNIFKGEFKNDRLDFGDFTLPAFTHLQKSLERHKKIKVGIRPEYLGISKEEKEGWIPFTCGEIEEKAGGVRLLYLRSKNNQNEIKALGSYFDISVEDRLWVKFPDERVKIYDEEGKRIGT</sequence>
<dbReference type="SUPFAM" id="SSF50331">
    <property type="entry name" value="MOP-like"/>
    <property type="match status" value="1"/>
</dbReference>
<gene>
    <name evidence="7" type="ORF">ENL19_00935</name>
</gene>
<feature type="domain" description="ABC transporter" evidence="6">
    <location>
        <begin position="4"/>
        <end position="233"/>
    </location>
</feature>
<dbReference type="GO" id="GO:0055052">
    <property type="term" value="C:ATP-binding cassette (ABC) transporter complex, substrate-binding subunit-containing"/>
    <property type="evidence" value="ECO:0007669"/>
    <property type="project" value="TreeGrafter"/>
</dbReference>
<dbReference type="Gene3D" id="3.40.50.300">
    <property type="entry name" value="P-loop containing nucleotide triphosphate hydrolases"/>
    <property type="match status" value="1"/>
</dbReference>
<dbReference type="InterPro" id="IPR003593">
    <property type="entry name" value="AAA+_ATPase"/>
</dbReference>
<dbReference type="InterPro" id="IPR027417">
    <property type="entry name" value="P-loop_NTPase"/>
</dbReference>
<dbReference type="CDD" id="cd03259">
    <property type="entry name" value="ABC_Carb_Solutes_like"/>
    <property type="match status" value="1"/>
</dbReference>
<proteinExistence type="predicted"/>
<dbReference type="GO" id="GO:0015408">
    <property type="term" value="F:ABC-type ferric iron transporter activity"/>
    <property type="evidence" value="ECO:0007669"/>
    <property type="project" value="InterPro"/>
</dbReference>
<protein>
    <submittedName>
        <fullName evidence="7">ABC transporter ATP-binding protein</fullName>
    </submittedName>
</protein>